<dbReference type="Proteomes" id="UP001152320">
    <property type="component" value="Chromosome 18"/>
</dbReference>
<dbReference type="Pfam" id="PF07648">
    <property type="entry name" value="Kazal_2"/>
    <property type="match status" value="2"/>
</dbReference>
<dbReference type="InterPro" id="IPR014716">
    <property type="entry name" value="Fibrinogen_a/b/g_C_1"/>
</dbReference>
<dbReference type="SUPFAM" id="SSF100895">
    <property type="entry name" value="Kazal-type serine protease inhibitors"/>
    <property type="match status" value="3"/>
</dbReference>
<dbReference type="InterPro" id="IPR036056">
    <property type="entry name" value="Fibrinogen-like_C"/>
</dbReference>
<dbReference type="PANTHER" id="PTHR19143:SF327">
    <property type="entry name" value="FI21813P1-RELATED"/>
    <property type="match status" value="1"/>
</dbReference>
<evidence type="ECO:0000256" key="2">
    <source>
        <dbReference type="SAM" id="SignalP"/>
    </source>
</evidence>
<dbReference type="SMART" id="SM00280">
    <property type="entry name" value="KAZAL"/>
    <property type="match status" value="3"/>
</dbReference>
<evidence type="ECO:0000313" key="5">
    <source>
        <dbReference type="EMBL" id="KAJ8024768.1"/>
    </source>
</evidence>
<dbReference type="GO" id="GO:0005615">
    <property type="term" value="C:extracellular space"/>
    <property type="evidence" value="ECO:0007669"/>
    <property type="project" value="TreeGrafter"/>
</dbReference>
<comment type="caution">
    <text evidence="5">The sequence shown here is derived from an EMBL/GenBank/DDBJ whole genome shotgun (WGS) entry which is preliminary data.</text>
</comment>
<dbReference type="Pfam" id="PF00147">
    <property type="entry name" value="Fibrinogen_C"/>
    <property type="match status" value="1"/>
</dbReference>
<dbReference type="InterPro" id="IPR036058">
    <property type="entry name" value="Kazal_dom_sf"/>
</dbReference>
<keyword evidence="1" id="KW-1015">Disulfide bond</keyword>
<feature type="domain" description="Kazal-like" evidence="4">
    <location>
        <begin position="405"/>
        <end position="455"/>
    </location>
</feature>
<feature type="domain" description="Kazal-like" evidence="4">
    <location>
        <begin position="273"/>
        <end position="323"/>
    </location>
</feature>
<dbReference type="SUPFAM" id="SSF56496">
    <property type="entry name" value="Fibrinogen C-terminal domain-like"/>
    <property type="match status" value="1"/>
</dbReference>
<feature type="domain" description="Fibrinogen C-terminal" evidence="3">
    <location>
        <begin position="669"/>
        <end position="882"/>
    </location>
</feature>
<dbReference type="InterPro" id="IPR050373">
    <property type="entry name" value="Fibrinogen_C-term_domain"/>
</dbReference>
<dbReference type="CDD" id="cd00087">
    <property type="entry name" value="FReD"/>
    <property type="match status" value="1"/>
</dbReference>
<dbReference type="Gene3D" id="3.30.60.30">
    <property type="match status" value="3"/>
</dbReference>
<dbReference type="PROSITE" id="PS51406">
    <property type="entry name" value="FIBRINOGEN_C_2"/>
    <property type="match status" value="1"/>
</dbReference>
<feature type="chain" id="PRO_5040198717" evidence="2">
    <location>
        <begin position="24"/>
        <end position="882"/>
    </location>
</feature>
<keyword evidence="2" id="KW-0732">Signal</keyword>
<dbReference type="PROSITE" id="PS00514">
    <property type="entry name" value="FIBRINOGEN_C_1"/>
    <property type="match status" value="1"/>
</dbReference>
<dbReference type="InterPro" id="IPR002350">
    <property type="entry name" value="Kazal_dom"/>
</dbReference>
<dbReference type="InterPro" id="IPR020837">
    <property type="entry name" value="Fibrinogen_CS"/>
</dbReference>
<organism evidence="5 6">
    <name type="scientific">Holothuria leucospilota</name>
    <name type="common">Black long sea cucumber</name>
    <name type="synonym">Mertensiothuria leucospilota</name>
    <dbReference type="NCBI Taxonomy" id="206669"/>
    <lineage>
        <taxon>Eukaryota</taxon>
        <taxon>Metazoa</taxon>
        <taxon>Echinodermata</taxon>
        <taxon>Eleutherozoa</taxon>
        <taxon>Echinozoa</taxon>
        <taxon>Holothuroidea</taxon>
        <taxon>Aspidochirotacea</taxon>
        <taxon>Aspidochirotida</taxon>
        <taxon>Holothuriidae</taxon>
        <taxon>Holothuria</taxon>
    </lineage>
</organism>
<dbReference type="SMART" id="SM00186">
    <property type="entry name" value="FBG"/>
    <property type="match status" value="1"/>
</dbReference>
<accession>A0A9Q1BGH2</accession>
<dbReference type="AlphaFoldDB" id="A0A9Q1BGH2"/>
<evidence type="ECO:0000313" key="6">
    <source>
        <dbReference type="Proteomes" id="UP001152320"/>
    </source>
</evidence>
<protein>
    <submittedName>
        <fullName evidence="5">Tenascin-R</fullName>
    </submittedName>
</protein>
<dbReference type="CDD" id="cd00104">
    <property type="entry name" value="KAZAL_FS"/>
    <property type="match status" value="1"/>
</dbReference>
<evidence type="ECO:0000256" key="1">
    <source>
        <dbReference type="ARBA" id="ARBA00023157"/>
    </source>
</evidence>
<gene>
    <name evidence="5" type="ORF">HOLleu_34773</name>
</gene>
<feature type="domain" description="Kazal-like" evidence="4">
    <location>
        <begin position="512"/>
        <end position="562"/>
    </location>
</feature>
<feature type="signal peptide" evidence="2">
    <location>
        <begin position="1"/>
        <end position="23"/>
    </location>
</feature>
<reference evidence="5" key="1">
    <citation type="submission" date="2021-10" db="EMBL/GenBank/DDBJ databases">
        <title>Tropical sea cucumber genome reveals ecological adaptation and Cuvierian tubules defense mechanism.</title>
        <authorList>
            <person name="Chen T."/>
        </authorList>
    </citation>
    <scope>NUCLEOTIDE SEQUENCE</scope>
    <source>
        <strain evidence="5">Nanhai2018</strain>
        <tissue evidence="5">Muscle</tissue>
    </source>
</reference>
<keyword evidence="6" id="KW-1185">Reference proteome</keyword>
<proteinExistence type="predicted"/>
<name>A0A9Q1BGH2_HOLLE</name>
<dbReference type="OrthoDB" id="126772at2759"/>
<sequence length="882" mass="95807">MEGKNSIVLLLLMFARCIMYCQSGRIFPADDAVMTQEPMTAEIPEAVEPVQVGISTDQPEDCELSGPIQEEISSLKERVALLLAALTQHFGDDFQLGAPTDVTRAELPHAEQPLTPDSCDVVACADPHCDPGFVIDYSIGCCGACVIDLCADAECDELPCPEDVQYTPFGCCPLCPEDWGVPPCVISGTCTVEPTEDPCNGIICDVPQCGPGFVIDYSVGCCGACVIDLCADAECDELPCPEDVQYTPFGCCPLCPEDWGVPPCVISGTCTVEPTEDDCIRPCILIYDPVCGSDGKTYPNQCVFESQNCKNLEVTSEPGACESDPCDLVVCDPPQCGPGFVANFSIGCCGACVEDPCADAECDELPCPEDVQYTPFGCCPQCPADWGVPPCVIAGTCTPAEPSPTTETDLCIRPCILIYDPVCGSDGKTYPNQCVFESQNCKNPEVTSEPGACPVTESAIQDPCADTECDELPCPADLQHTYPGNCCPECPQDWGLDPCQLSGTCTIRPTAIIDPDSCGKPCHRIYRPVCGSDGNTYANECLFEIEKCKNPELTSEPGACSETPIVIDPCVDVECDELPCPEDVQYTIGCCPECPADWGVPPCVISGTCAVEPTEDPCADTECDELTCPADLQHTYPGNCCPECPQDWGLDPCELSGTCTIRPTAIIDEDGLSPPTDCNDIEALESGVYTVIPNEGEAVTVFCDFDTAHGPWTVIQRRQDGSVNFYRHMADYKAGFGNLEEEFWFGLDNIYRFVSQGSYQLRIDLQDGSGTSKFATYDDFSISDESDGYRLSIGRYSGNARNSLSYHNGMQFSTRDDDNDLNTKKSCAKFHKGAWWYKNCLRSNLNGRYRDPARKHPDGLIWANWRGYTESMRFVEMKIRRV</sequence>
<dbReference type="FunFam" id="3.90.215.10:FF:000001">
    <property type="entry name" value="Tenascin isoform 1"/>
    <property type="match status" value="1"/>
</dbReference>
<evidence type="ECO:0000259" key="4">
    <source>
        <dbReference type="PROSITE" id="PS51465"/>
    </source>
</evidence>
<dbReference type="EMBL" id="JAIZAY010000018">
    <property type="protein sequence ID" value="KAJ8024768.1"/>
    <property type="molecule type" value="Genomic_DNA"/>
</dbReference>
<dbReference type="Pfam" id="PF00050">
    <property type="entry name" value="Kazal_1"/>
    <property type="match status" value="1"/>
</dbReference>
<dbReference type="PROSITE" id="PS51465">
    <property type="entry name" value="KAZAL_2"/>
    <property type="match status" value="3"/>
</dbReference>
<dbReference type="PANTHER" id="PTHR19143">
    <property type="entry name" value="FIBRINOGEN/TENASCIN/ANGIOPOEITIN"/>
    <property type="match status" value="1"/>
</dbReference>
<dbReference type="Gene3D" id="3.90.215.10">
    <property type="entry name" value="Gamma Fibrinogen, chain A, domain 1"/>
    <property type="match status" value="1"/>
</dbReference>
<evidence type="ECO:0000259" key="3">
    <source>
        <dbReference type="PROSITE" id="PS51406"/>
    </source>
</evidence>
<dbReference type="InterPro" id="IPR002181">
    <property type="entry name" value="Fibrinogen_a/b/g_C_dom"/>
</dbReference>